<dbReference type="Gene3D" id="3.40.50.300">
    <property type="entry name" value="P-loop containing nucleotide triphosphate hydrolases"/>
    <property type="match status" value="2"/>
</dbReference>
<dbReference type="Pfam" id="PF01935">
    <property type="entry name" value="DUF87"/>
    <property type="match status" value="1"/>
</dbReference>
<evidence type="ECO:0000259" key="1">
    <source>
        <dbReference type="Pfam" id="PF01935"/>
    </source>
</evidence>
<reference evidence="2 3" key="1">
    <citation type="submission" date="2019-02" db="EMBL/GenBank/DDBJ databases">
        <title>Sequencing the genomes of 1000 actinobacteria strains.</title>
        <authorList>
            <person name="Klenk H.-P."/>
        </authorList>
    </citation>
    <scope>NUCLEOTIDE SEQUENCE [LARGE SCALE GENOMIC DNA]</scope>
    <source>
        <strain evidence="2 3">DSM 18319</strain>
    </source>
</reference>
<protein>
    <recommendedName>
        <fullName evidence="1">Helicase HerA central domain-containing protein</fullName>
    </recommendedName>
</protein>
<dbReference type="RefSeq" id="WP_242616249.1">
    <property type="nucleotide sequence ID" value="NZ_SHLC01000001.1"/>
</dbReference>
<dbReference type="InterPro" id="IPR002789">
    <property type="entry name" value="HerA_central"/>
</dbReference>
<name>A0A4Q8AJV6_9MICO</name>
<gene>
    <name evidence="2" type="ORF">EV379_1041</name>
</gene>
<dbReference type="InterPro" id="IPR008571">
    <property type="entry name" value="HerA-like"/>
</dbReference>
<comment type="caution">
    <text evidence="2">The sequence shown here is derived from an EMBL/GenBank/DDBJ whole genome shotgun (WGS) entry which is preliminary data.</text>
</comment>
<dbReference type="Proteomes" id="UP000291483">
    <property type="component" value="Unassembled WGS sequence"/>
</dbReference>
<feature type="domain" description="Helicase HerA central" evidence="1">
    <location>
        <begin position="113"/>
        <end position="321"/>
    </location>
</feature>
<proteinExistence type="predicted"/>
<dbReference type="EMBL" id="SHLC01000001">
    <property type="protein sequence ID" value="RZU64734.1"/>
    <property type="molecule type" value="Genomic_DNA"/>
</dbReference>
<dbReference type="SUPFAM" id="SSF52540">
    <property type="entry name" value="P-loop containing nucleoside triphosphate hydrolases"/>
    <property type="match status" value="1"/>
</dbReference>
<sequence>MISTDTANQSTQAPAAHSLDGRRFRFVGAIGGAADHGDFVTLAERDGRTQLGQIDQLEAAEDGSVRGEGTILGLISDGAIDITGTVPFDVATMVEADAATIELVYDGTGATLSVGTVLGEASVAARLIPHRFNRHTFWCGQSGSGKTYALGVLIEQLLINTSLPMVIFDPNADFVRLGELSQHGLAPGAAAEAGLLGHRDIRVLRPDEESPTPLRVRFTELSMPSKAAVLRLDPLADRAEYNELLHLEETIGSQGPELIIPQLMKSENPAARALAARIENLRLIEWEVWALQREAVTDVIEQRPDATVLDLGGFAHPDEYLVVALAVLDDLWAKRESRRPILIVIDEAHNLCSPEHGGPLFVAVRERLTQIAAEGRKYGLWLLLSTQRPSKIASGILSQCDNVAVMRMSSPADLAELATRFGYAPSSMLARSTGFRQGEAFFAGGFVPAPTLATMRTRLTKEGGADVRVPLRDAESAR</sequence>
<dbReference type="InterPro" id="IPR027417">
    <property type="entry name" value="P-loop_NTPase"/>
</dbReference>
<organism evidence="2 3">
    <name type="scientific">Microterricola gilva</name>
    <dbReference type="NCBI Taxonomy" id="393267"/>
    <lineage>
        <taxon>Bacteria</taxon>
        <taxon>Bacillati</taxon>
        <taxon>Actinomycetota</taxon>
        <taxon>Actinomycetes</taxon>
        <taxon>Micrococcales</taxon>
        <taxon>Microbacteriaceae</taxon>
        <taxon>Microterricola</taxon>
    </lineage>
</organism>
<dbReference type="PANTHER" id="PTHR42957:SF1">
    <property type="entry name" value="HELICASE MJ1565-RELATED"/>
    <property type="match status" value="1"/>
</dbReference>
<dbReference type="AlphaFoldDB" id="A0A4Q8AJV6"/>
<accession>A0A4Q8AJV6</accession>
<keyword evidence="3" id="KW-1185">Reference proteome</keyword>
<dbReference type="PANTHER" id="PTHR42957">
    <property type="entry name" value="HELICASE MJ1565-RELATED"/>
    <property type="match status" value="1"/>
</dbReference>
<evidence type="ECO:0000313" key="2">
    <source>
        <dbReference type="EMBL" id="RZU64734.1"/>
    </source>
</evidence>
<evidence type="ECO:0000313" key="3">
    <source>
        <dbReference type="Proteomes" id="UP000291483"/>
    </source>
</evidence>
<dbReference type="CDD" id="cd01127">
    <property type="entry name" value="TrwB_TraG_TraD_VirD4"/>
    <property type="match status" value="1"/>
</dbReference>